<feature type="transmembrane region" description="Helical" evidence="2">
    <location>
        <begin position="59"/>
        <end position="84"/>
    </location>
</feature>
<dbReference type="Pfam" id="PF04114">
    <property type="entry name" value="Gaa1"/>
    <property type="match status" value="1"/>
</dbReference>
<evidence type="ECO:0000313" key="3">
    <source>
        <dbReference type="EMBL" id="WFD03568.1"/>
    </source>
</evidence>
<protein>
    <submittedName>
        <fullName evidence="3">Dolichyl-P-Man:Man5GlcNAc2-PP-dolichol alpha-1,3-mannosyltransferase</fullName>
        <ecNumber evidence="3">2.4.1.258</ecNumber>
    </submittedName>
</protein>
<dbReference type="Gene3D" id="3.40.630.10">
    <property type="entry name" value="Zn peptidases"/>
    <property type="match status" value="1"/>
</dbReference>
<dbReference type="InterPro" id="IPR007246">
    <property type="entry name" value="Gaa1"/>
</dbReference>
<dbReference type="GO" id="GO:0052925">
    <property type="term" value="F:dol-P-Man:Man(5)GlcNAc(2)-PP-Dol alpha-1,3-mannosyltransferase activity"/>
    <property type="evidence" value="ECO:0007669"/>
    <property type="project" value="UniProtKB-EC"/>
</dbReference>
<evidence type="ECO:0000256" key="2">
    <source>
        <dbReference type="SAM" id="Phobius"/>
    </source>
</evidence>
<keyword evidence="2" id="KW-0472">Membrane</keyword>
<feature type="transmembrane region" description="Helical" evidence="2">
    <location>
        <begin position="462"/>
        <end position="487"/>
    </location>
</feature>
<feature type="transmembrane region" description="Helical" evidence="2">
    <location>
        <begin position="582"/>
        <end position="602"/>
    </location>
</feature>
<evidence type="ECO:0000256" key="1">
    <source>
        <dbReference type="SAM" id="MobiDB-lite"/>
    </source>
</evidence>
<dbReference type="PANTHER" id="PTHR13304">
    <property type="entry name" value="GLYCOSYLPHOSPHATIDYLINOSITOL ANCHOR ATTACHMENT 1 PROTEIN"/>
    <property type="match status" value="1"/>
</dbReference>
<dbReference type="PANTHER" id="PTHR13304:SF0">
    <property type="entry name" value="GLYCOSYLPHOSPHATIDYLINOSITOL ANCHOR ATTACHMENT 1 PROTEIN"/>
    <property type="match status" value="1"/>
</dbReference>
<dbReference type="Proteomes" id="UP001214603">
    <property type="component" value="Chromosome 4"/>
</dbReference>
<evidence type="ECO:0000313" key="4">
    <source>
        <dbReference type="Proteomes" id="UP001214603"/>
    </source>
</evidence>
<sequence>MAQPRAPVNSETDSTSALRHRRPAPPSAAGAPAAPPEALDGPPSGVVQHIERRRRVVALLGRAAPVLRAAMVVAALVLIVLLAVPRPPFSRSVYVDENALQPGQVQRAWNWDDVHYADNASDALEALARANDTAGRIAYLRTELEAFGLEVHTQAYAFDVPHGAPVRGTNVYARSYTPRIDGREAMVLAASWQSRWKDPKAGGPGLPYTPRGESRAVNVRGVALALALARRLTMASYWSKDVIVVLSDGYLDGMQAWATSYFGKPQHTLRADEVQGAGAQIWNAVALDYPADSYSSLSLLHEGRDGQLPNLDTLNTVVHIMDGLYFQPLVGLHGATFEDVEYSVPHLDQLVAKGVPRAPLEWLERAVLYRGAVHRFLAGWRALSAQWRLQLAGHPSGIHGVLLPFHVDGLTLFAEPAPGPNGFYDFGGVVELTLRAFSNLHERLHHSQFFYLLLSPKIFVQIGMYLFVPLLLGAALTLTGLALWNALGARRDRLRARLMARVAPADAPRLERPVYAELERCLRDAPPEARAIALRAYQEMARPVWTALGCMAAAHVGGLLCLAIAVHAPVHCVVRGFGACHAFVAVGALALVVPWAIALGVWCAGADAVLLGTCLQAFALLHGGMVISVMSTLNFAQATSMALLLTLALYPMVPPWGVRAEALQHRGALGKLRYLAHLALLVAVTPAAFVRLVALATSWAPHSPTLQYVAAQLPVAVDLAAWDYHVLRTSALPFLFVGYLPVVLEGAAACCLYLLAV</sequence>
<proteinExistence type="predicted"/>
<feature type="transmembrane region" description="Helical" evidence="2">
    <location>
        <begin position="734"/>
        <end position="756"/>
    </location>
</feature>
<feature type="transmembrane region" description="Helical" evidence="2">
    <location>
        <begin position="544"/>
        <end position="570"/>
    </location>
</feature>
<feature type="compositionally biased region" description="Low complexity" evidence="1">
    <location>
        <begin position="27"/>
        <end position="43"/>
    </location>
</feature>
<feature type="region of interest" description="Disordered" evidence="1">
    <location>
        <begin position="1"/>
        <end position="45"/>
    </location>
</feature>
<accession>A0AAF0E5N8</accession>
<keyword evidence="2" id="KW-1133">Transmembrane helix</keyword>
<dbReference type="EC" id="2.4.1.258" evidence="3"/>
<gene>
    <name evidence="3" type="primary">ALG3</name>
    <name evidence="3" type="ORF">MOBT1_002259</name>
</gene>
<dbReference type="GO" id="GO:0042765">
    <property type="term" value="C:GPI-anchor transamidase complex"/>
    <property type="evidence" value="ECO:0007669"/>
    <property type="project" value="InterPro"/>
</dbReference>
<feature type="transmembrane region" description="Helical" evidence="2">
    <location>
        <begin position="635"/>
        <end position="653"/>
    </location>
</feature>
<keyword evidence="3" id="KW-0328">Glycosyltransferase</keyword>
<reference evidence="3" key="1">
    <citation type="submission" date="2023-03" db="EMBL/GenBank/DDBJ databases">
        <title>Mating type loci evolution in Malassezia.</title>
        <authorList>
            <person name="Coelho M.A."/>
        </authorList>
    </citation>
    <scope>NUCLEOTIDE SEQUENCE</scope>
    <source>
        <strain evidence="3">CBS 7876</strain>
    </source>
</reference>
<keyword evidence="4" id="KW-1185">Reference proteome</keyword>
<feature type="transmembrane region" description="Helical" evidence="2">
    <location>
        <begin position="674"/>
        <end position="699"/>
    </location>
</feature>
<organism evidence="3 4">
    <name type="scientific">Malassezia obtusa</name>
    <dbReference type="NCBI Taxonomy" id="76774"/>
    <lineage>
        <taxon>Eukaryota</taxon>
        <taxon>Fungi</taxon>
        <taxon>Dikarya</taxon>
        <taxon>Basidiomycota</taxon>
        <taxon>Ustilaginomycotina</taxon>
        <taxon>Malasseziomycetes</taxon>
        <taxon>Malasseziales</taxon>
        <taxon>Malasseziaceae</taxon>
        <taxon>Malassezia</taxon>
    </lineage>
</organism>
<keyword evidence="3" id="KW-0808">Transferase</keyword>
<keyword evidence="2" id="KW-0812">Transmembrane</keyword>
<dbReference type="GO" id="GO:0016255">
    <property type="term" value="P:attachment of GPI anchor to protein"/>
    <property type="evidence" value="ECO:0007669"/>
    <property type="project" value="TreeGrafter"/>
</dbReference>
<name>A0AAF0E5N8_9BASI</name>
<feature type="transmembrane region" description="Helical" evidence="2">
    <location>
        <begin position="609"/>
        <end position="629"/>
    </location>
</feature>
<dbReference type="AlphaFoldDB" id="A0AAF0E5N8"/>
<dbReference type="EMBL" id="CP119937">
    <property type="protein sequence ID" value="WFD03568.1"/>
    <property type="molecule type" value="Genomic_DNA"/>
</dbReference>